<comment type="caution">
    <text evidence="1">The sequence shown here is derived from an EMBL/GenBank/DDBJ whole genome shotgun (WGS) entry which is preliminary data.</text>
</comment>
<evidence type="ECO:0000313" key="1">
    <source>
        <dbReference type="EMBL" id="GBN30845.1"/>
    </source>
</evidence>
<keyword evidence="2" id="KW-1185">Reference proteome</keyword>
<reference evidence="1 2" key="1">
    <citation type="journal article" date="2019" name="Sci. Rep.">
        <title>Orb-weaving spider Araneus ventricosus genome elucidates the spidroin gene catalogue.</title>
        <authorList>
            <person name="Kono N."/>
            <person name="Nakamura H."/>
            <person name="Ohtoshi R."/>
            <person name="Moran D.A.P."/>
            <person name="Shinohara A."/>
            <person name="Yoshida Y."/>
            <person name="Fujiwara M."/>
            <person name="Mori M."/>
            <person name="Tomita M."/>
            <person name="Arakawa K."/>
        </authorList>
    </citation>
    <scope>NUCLEOTIDE SEQUENCE [LARGE SCALE GENOMIC DNA]</scope>
</reference>
<dbReference type="Proteomes" id="UP000499080">
    <property type="component" value="Unassembled WGS sequence"/>
</dbReference>
<gene>
    <name evidence="1" type="ORF">AVEN_137191_1</name>
</gene>
<protein>
    <submittedName>
        <fullName evidence="1">Uncharacterized protein</fullName>
    </submittedName>
</protein>
<evidence type="ECO:0000313" key="2">
    <source>
        <dbReference type="Proteomes" id="UP000499080"/>
    </source>
</evidence>
<name>A0A4Y2MUT7_ARAVE</name>
<dbReference type="EMBL" id="BGPR01007991">
    <property type="protein sequence ID" value="GBN30845.1"/>
    <property type="molecule type" value="Genomic_DNA"/>
</dbReference>
<sequence length="119" mass="13361">MSCRTALENEAAALSEIAYRSHCLAKESEGYCLDFKQHNGYLGTNRGQMKRMTPEIAPRSAIFHTTPAGGRLTTYIWLKVQQAHMHDRSSIELGFETETLWFRSGDITTGTPSLLLPLE</sequence>
<organism evidence="1 2">
    <name type="scientific">Araneus ventricosus</name>
    <name type="common">Orbweaver spider</name>
    <name type="synonym">Epeira ventricosa</name>
    <dbReference type="NCBI Taxonomy" id="182803"/>
    <lineage>
        <taxon>Eukaryota</taxon>
        <taxon>Metazoa</taxon>
        <taxon>Ecdysozoa</taxon>
        <taxon>Arthropoda</taxon>
        <taxon>Chelicerata</taxon>
        <taxon>Arachnida</taxon>
        <taxon>Araneae</taxon>
        <taxon>Araneomorphae</taxon>
        <taxon>Entelegynae</taxon>
        <taxon>Araneoidea</taxon>
        <taxon>Araneidae</taxon>
        <taxon>Araneus</taxon>
    </lineage>
</organism>
<accession>A0A4Y2MUT7</accession>
<proteinExistence type="predicted"/>
<dbReference type="AlphaFoldDB" id="A0A4Y2MUT7"/>